<evidence type="ECO:0000256" key="1">
    <source>
        <dbReference type="SAM" id="MobiDB-lite"/>
    </source>
</evidence>
<dbReference type="EMBL" id="BSXT01006214">
    <property type="protein sequence ID" value="GMF62142.1"/>
    <property type="molecule type" value="Genomic_DNA"/>
</dbReference>
<feature type="region of interest" description="Disordered" evidence="1">
    <location>
        <begin position="197"/>
        <end position="230"/>
    </location>
</feature>
<feature type="compositionally biased region" description="Pro residues" evidence="1">
    <location>
        <begin position="1"/>
        <end position="10"/>
    </location>
</feature>
<reference evidence="2" key="1">
    <citation type="submission" date="2023-04" db="EMBL/GenBank/DDBJ databases">
        <title>Phytophthora fragariaefolia NBRC 109709.</title>
        <authorList>
            <person name="Ichikawa N."/>
            <person name="Sato H."/>
            <person name="Tonouchi N."/>
        </authorList>
    </citation>
    <scope>NUCLEOTIDE SEQUENCE</scope>
    <source>
        <strain evidence="2">NBRC 109709</strain>
    </source>
</reference>
<gene>
    <name evidence="2" type="ORF">Pfra01_002710300</name>
</gene>
<accession>A0A9W6YER3</accession>
<proteinExistence type="predicted"/>
<feature type="compositionally biased region" description="Polar residues" evidence="1">
    <location>
        <begin position="87"/>
        <end position="98"/>
    </location>
</feature>
<evidence type="ECO:0000313" key="3">
    <source>
        <dbReference type="Proteomes" id="UP001165121"/>
    </source>
</evidence>
<dbReference type="AlphaFoldDB" id="A0A9W6YER3"/>
<dbReference type="Proteomes" id="UP001165121">
    <property type="component" value="Unassembled WGS sequence"/>
</dbReference>
<sequence>MQTSTPPPPARQITSTSPDANQVGLTAATPPAAGAKDTSRMPAKATPEDNAAVPQATEHCTRAEGKRKATALSANSKRLRSDRVVPDTTQSLPDTTNEGVPDVVEASTATSNPLVPDTTAQTFLETTAEREDNPDQGITETPNADVAVKRHGVSLDDFDSDDFLDALRRDRLFDDIGADDFNAESGDWLLALESDAEGDEDSILHDENDDVPSDDDAMADGSDDESAVEHDEVPVEFGLTREDLVDCKLMSGTCTWSKTLGGFFTMRRRCMMDRSAPPRAALAYAENPLTIFYFFLHK</sequence>
<name>A0A9W6YER3_9STRA</name>
<keyword evidence="3" id="KW-1185">Reference proteome</keyword>
<evidence type="ECO:0000313" key="2">
    <source>
        <dbReference type="EMBL" id="GMF62142.1"/>
    </source>
</evidence>
<feature type="compositionally biased region" description="Low complexity" evidence="1">
    <location>
        <begin position="24"/>
        <end position="35"/>
    </location>
</feature>
<organism evidence="2 3">
    <name type="scientific">Phytophthora fragariaefolia</name>
    <dbReference type="NCBI Taxonomy" id="1490495"/>
    <lineage>
        <taxon>Eukaryota</taxon>
        <taxon>Sar</taxon>
        <taxon>Stramenopiles</taxon>
        <taxon>Oomycota</taxon>
        <taxon>Peronosporomycetes</taxon>
        <taxon>Peronosporales</taxon>
        <taxon>Peronosporaceae</taxon>
        <taxon>Phytophthora</taxon>
    </lineage>
</organism>
<feature type="compositionally biased region" description="Acidic residues" evidence="1">
    <location>
        <begin position="197"/>
        <end position="226"/>
    </location>
</feature>
<protein>
    <submittedName>
        <fullName evidence="2">Unnamed protein product</fullName>
    </submittedName>
</protein>
<feature type="region of interest" description="Disordered" evidence="1">
    <location>
        <begin position="1"/>
        <end position="102"/>
    </location>
</feature>
<comment type="caution">
    <text evidence="2">The sequence shown here is derived from an EMBL/GenBank/DDBJ whole genome shotgun (WGS) entry which is preliminary data.</text>
</comment>